<keyword evidence="3" id="KW-1185">Reference proteome</keyword>
<evidence type="ECO:0000313" key="2">
    <source>
        <dbReference type="EMBL" id="CAG6390914.1"/>
    </source>
</evidence>
<dbReference type="Proteomes" id="UP001152519">
    <property type="component" value="Unassembled WGS sequence"/>
</dbReference>
<keyword evidence="1" id="KW-0732">Signal</keyword>
<name>A0A9W4DGH8_9ACTN</name>
<dbReference type="PROSITE" id="PS51318">
    <property type="entry name" value="TAT"/>
    <property type="match status" value="1"/>
</dbReference>
<dbReference type="RefSeq" id="WP_251484045.1">
    <property type="nucleotide sequence ID" value="NZ_CAJSLV010000001.1"/>
</dbReference>
<evidence type="ECO:0000313" key="3">
    <source>
        <dbReference type="Proteomes" id="UP001152519"/>
    </source>
</evidence>
<accession>A0A9W4DGH8</accession>
<proteinExistence type="predicted"/>
<evidence type="ECO:0008006" key="4">
    <source>
        <dbReference type="Google" id="ProtNLM"/>
    </source>
</evidence>
<dbReference type="InterPro" id="IPR006311">
    <property type="entry name" value="TAT_signal"/>
</dbReference>
<evidence type="ECO:0000256" key="1">
    <source>
        <dbReference type="SAM" id="SignalP"/>
    </source>
</evidence>
<gene>
    <name evidence="2" type="ORF">SCOCK_10382</name>
</gene>
<protein>
    <recommendedName>
        <fullName evidence="4">Tat pathway signal sequence domain protein</fullName>
    </recommendedName>
</protein>
<dbReference type="EMBL" id="CAJSLV010000001">
    <property type="protein sequence ID" value="CAG6390914.1"/>
    <property type="molecule type" value="Genomic_DNA"/>
</dbReference>
<dbReference type="AlphaFoldDB" id="A0A9W4DGH8"/>
<organism evidence="2 3">
    <name type="scientific">Actinacidiphila cocklensis</name>
    <dbReference type="NCBI Taxonomy" id="887465"/>
    <lineage>
        <taxon>Bacteria</taxon>
        <taxon>Bacillati</taxon>
        <taxon>Actinomycetota</taxon>
        <taxon>Actinomycetes</taxon>
        <taxon>Kitasatosporales</taxon>
        <taxon>Streptomycetaceae</taxon>
        <taxon>Actinacidiphila</taxon>
    </lineage>
</organism>
<reference evidence="2" key="1">
    <citation type="submission" date="2021-05" db="EMBL/GenBank/DDBJ databases">
        <authorList>
            <person name="Arsene-Ploetze F."/>
        </authorList>
    </citation>
    <scope>NUCLEOTIDE SEQUENCE</scope>
    <source>
        <strain evidence="2">DSM 42138</strain>
    </source>
</reference>
<feature type="chain" id="PRO_5040983701" description="Tat pathway signal sequence domain protein" evidence="1">
    <location>
        <begin position="37"/>
        <end position="191"/>
    </location>
</feature>
<comment type="caution">
    <text evidence="2">The sequence shown here is derived from an EMBL/GenBank/DDBJ whole genome shotgun (WGS) entry which is preliminary data.</text>
</comment>
<sequence>MTPKRKHLASRSALGAAAVAALMAAGTLVAVPAAEAAAPQPDAAQRAGTSTTFVIPPGVTTYRAGTASAHVTVTRSPSVSPAVAITCQVTASNPFRFYGGPFPYPSGVEGIAHVTCNNVVNSIDLLVVLFRGTTALSSNERVTYSTLTAAADTEYQYSPGSYQTGAIASVTFPDGSSGTSSPAYSAVTTIP</sequence>
<feature type="signal peptide" evidence="1">
    <location>
        <begin position="1"/>
        <end position="36"/>
    </location>
</feature>